<organism evidence="2 3">
    <name type="scientific">Alkanindiges hydrocarboniclasticus</name>
    <dbReference type="NCBI Taxonomy" id="1907941"/>
    <lineage>
        <taxon>Bacteria</taxon>
        <taxon>Pseudomonadati</taxon>
        <taxon>Pseudomonadota</taxon>
        <taxon>Gammaproteobacteria</taxon>
        <taxon>Moraxellales</taxon>
        <taxon>Moraxellaceae</taxon>
        <taxon>Alkanindiges</taxon>
    </lineage>
</organism>
<dbReference type="PROSITE" id="PS00409">
    <property type="entry name" value="PROKAR_NTER_METHYL"/>
    <property type="match status" value="1"/>
</dbReference>
<dbReference type="InterPro" id="IPR012902">
    <property type="entry name" value="N_methyl_site"/>
</dbReference>
<protein>
    <submittedName>
        <fullName evidence="2">Pilus assembly protein PilW</fullName>
    </submittedName>
</protein>
<dbReference type="InterPro" id="IPR032092">
    <property type="entry name" value="PilW"/>
</dbReference>
<dbReference type="AlphaFoldDB" id="A0A1S8CYR1"/>
<dbReference type="RefSeq" id="WP_076876865.1">
    <property type="nucleotide sequence ID" value="NZ_MLCN01000003.1"/>
</dbReference>
<dbReference type="Pfam" id="PF07963">
    <property type="entry name" value="N_methyl"/>
    <property type="match status" value="1"/>
</dbReference>
<sequence>MNNNHGVKIISATMKKQAGFTLIELMVSITLGLIVTAAAIQLFTGGLISTRVQQANSELQDSGLFGLEYIARDIRLANQGNLSNPALNDQTLWGGIVLTARTSTVTNANLPIPAAAPFISSGLLTHSVGTGEAVSATANEWLGLSKVKIGSADAVSDQLTIQFVAPTNMTNCEGVNVLEGDLVVQRYFMRPDTSSTTDYVVACDANTPNATATAQPTTLTGFGDAGQVVIPRADHLKFLLGAKDPNGNLSYYTVNQYRAAATEARRVAAATGGATPQPAKTATIPPRIVLVKMGILIRSLDNTQNPSLDLTKTFDILGDTVTPADTTTRYARHVYTVTIALRNGLGEVL</sequence>
<reference evidence="2 3" key="1">
    <citation type="submission" date="2016-10" db="EMBL/GenBank/DDBJ databases">
        <title>Draft Genome sequence of Alkanindiges sp. strain H1.</title>
        <authorList>
            <person name="Subhash Y."/>
            <person name="Lee S."/>
        </authorList>
    </citation>
    <scope>NUCLEOTIDE SEQUENCE [LARGE SCALE GENOMIC DNA]</scope>
    <source>
        <strain evidence="2 3">H1</strain>
    </source>
</reference>
<keyword evidence="1" id="KW-1133">Transmembrane helix</keyword>
<keyword evidence="1" id="KW-0812">Transmembrane</keyword>
<accession>A0A1S8CYR1</accession>
<keyword evidence="1" id="KW-0472">Membrane</keyword>
<dbReference type="Proteomes" id="UP000192132">
    <property type="component" value="Unassembled WGS sequence"/>
</dbReference>
<evidence type="ECO:0000313" key="3">
    <source>
        <dbReference type="Proteomes" id="UP000192132"/>
    </source>
</evidence>
<dbReference type="STRING" id="1907941.BKE30_01370"/>
<dbReference type="Pfam" id="PF16074">
    <property type="entry name" value="PilW"/>
    <property type="match status" value="1"/>
</dbReference>
<proteinExistence type="predicted"/>
<keyword evidence="3" id="KW-1185">Reference proteome</keyword>
<comment type="caution">
    <text evidence="2">The sequence shown here is derived from an EMBL/GenBank/DDBJ whole genome shotgun (WGS) entry which is preliminary data.</text>
</comment>
<gene>
    <name evidence="2" type="ORF">BKE30_01370</name>
</gene>
<name>A0A1S8CYR1_9GAMM</name>
<evidence type="ECO:0000313" key="2">
    <source>
        <dbReference type="EMBL" id="ONG42177.1"/>
    </source>
</evidence>
<dbReference type="NCBIfam" id="TIGR02532">
    <property type="entry name" value="IV_pilin_GFxxxE"/>
    <property type="match status" value="1"/>
</dbReference>
<feature type="transmembrane region" description="Helical" evidence="1">
    <location>
        <begin position="21"/>
        <end position="43"/>
    </location>
</feature>
<dbReference type="EMBL" id="MLCN01000003">
    <property type="protein sequence ID" value="ONG42177.1"/>
    <property type="molecule type" value="Genomic_DNA"/>
</dbReference>
<dbReference type="GO" id="GO:0043683">
    <property type="term" value="P:type IV pilus assembly"/>
    <property type="evidence" value="ECO:0007669"/>
    <property type="project" value="InterPro"/>
</dbReference>
<evidence type="ECO:0000256" key="1">
    <source>
        <dbReference type="SAM" id="Phobius"/>
    </source>
</evidence>